<sequence>MKAIILQNAGNAENLEMSEVSVPTIKDNEVLIKVSAIGINPVDIKARSNPYVLSYLLGEERPVILGWDISGTVTEVGKNVTEFEAGDEVFGMINFPGRGNAYAEYVTAPATQVSKKPSNLTHEEAAASSMALLTAWQLLVNHGKVKAGNRVLVHAAAGGVGHFAVQIAKHLGAYVIGTSSAANRDFILAQGADEHIDYKAAPFEETIDNIDFVLDPIGGNTLSRSIGIVNSGGTVASIVTSEFTEEDQQKAKSNGVKLINVFVRSLPEDLASLTDLLEKGIIKPHISQTFAFEEIIQAHQQIETGKTVGKVVVLV</sequence>
<dbReference type="Pfam" id="PF13602">
    <property type="entry name" value="ADH_zinc_N_2"/>
    <property type="match status" value="1"/>
</dbReference>
<dbReference type="GO" id="GO:0016491">
    <property type="term" value="F:oxidoreductase activity"/>
    <property type="evidence" value="ECO:0007669"/>
    <property type="project" value="InterPro"/>
</dbReference>
<dbReference type="PANTHER" id="PTHR11695:SF294">
    <property type="entry name" value="RETICULON-4-INTERACTING PROTEIN 1, MITOCHONDRIAL"/>
    <property type="match status" value="1"/>
</dbReference>
<dbReference type="EMBL" id="SMFL01000005">
    <property type="protein sequence ID" value="TDE14548.1"/>
    <property type="molecule type" value="Genomic_DNA"/>
</dbReference>
<dbReference type="InterPro" id="IPR036291">
    <property type="entry name" value="NAD(P)-bd_dom_sf"/>
</dbReference>
<dbReference type="AlphaFoldDB" id="A0A4V2Z3Y9"/>
<dbReference type="SUPFAM" id="SSF51735">
    <property type="entry name" value="NAD(P)-binding Rossmann-fold domains"/>
    <property type="match status" value="1"/>
</dbReference>
<protein>
    <submittedName>
        <fullName evidence="2">NADP-dependent oxidoreductase</fullName>
    </submittedName>
</protein>
<organism evidence="2 3">
    <name type="scientific">Dyadobacter psychrotolerans</name>
    <dbReference type="NCBI Taxonomy" id="2541721"/>
    <lineage>
        <taxon>Bacteria</taxon>
        <taxon>Pseudomonadati</taxon>
        <taxon>Bacteroidota</taxon>
        <taxon>Cytophagia</taxon>
        <taxon>Cytophagales</taxon>
        <taxon>Spirosomataceae</taxon>
        <taxon>Dyadobacter</taxon>
    </lineage>
</organism>
<proteinExistence type="predicted"/>
<dbReference type="SMART" id="SM00829">
    <property type="entry name" value="PKS_ER"/>
    <property type="match status" value="1"/>
</dbReference>
<gene>
    <name evidence="2" type="ORF">E0F88_15245</name>
</gene>
<evidence type="ECO:0000313" key="3">
    <source>
        <dbReference type="Proteomes" id="UP000294850"/>
    </source>
</evidence>
<dbReference type="InterPro" id="IPR013154">
    <property type="entry name" value="ADH-like_N"/>
</dbReference>
<feature type="domain" description="Enoyl reductase (ER)" evidence="1">
    <location>
        <begin position="10"/>
        <end position="313"/>
    </location>
</feature>
<dbReference type="Gene3D" id="3.90.180.10">
    <property type="entry name" value="Medium-chain alcohol dehydrogenases, catalytic domain"/>
    <property type="match status" value="1"/>
</dbReference>
<dbReference type="InterPro" id="IPR011032">
    <property type="entry name" value="GroES-like_sf"/>
</dbReference>
<dbReference type="Pfam" id="PF08240">
    <property type="entry name" value="ADH_N"/>
    <property type="match status" value="1"/>
</dbReference>
<dbReference type="OrthoDB" id="648910at2"/>
<dbReference type="Proteomes" id="UP000294850">
    <property type="component" value="Unassembled WGS sequence"/>
</dbReference>
<accession>A0A4V2Z3Y9</accession>
<evidence type="ECO:0000259" key="1">
    <source>
        <dbReference type="SMART" id="SM00829"/>
    </source>
</evidence>
<evidence type="ECO:0000313" key="2">
    <source>
        <dbReference type="EMBL" id="TDE14548.1"/>
    </source>
</evidence>
<dbReference type="InterPro" id="IPR020843">
    <property type="entry name" value="ER"/>
</dbReference>
<dbReference type="SUPFAM" id="SSF50129">
    <property type="entry name" value="GroES-like"/>
    <property type="match status" value="1"/>
</dbReference>
<comment type="caution">
    <text evidence="2">The sequence shown here is derived from an EMBL/GenBank/DDBJ whole genome shotgun (WGS) entry which is preliminary data.</text>
</comment>
<dbReference type="CDD" id="cd05289">
    <property type="entry name" value="MDR_like_2"/>
    <property type="match status" value="1"/>
</dbReference>
<reference evidence="2 3" key="1">
    <citation type="submission" date="2019-03" db="EMBL/GenBank/DDBJ databases">
        <title>Dyadobacter AR-3-6 sp. nov., isolated from arctic soil.</title>
        <authorList>
            <person name="Chaudhary D.K."/>
        </authorList>
    </citation>
    <scope>NUCLEOTIDE SEQUENCE [LARGE SCALE GENOMIC DNA]</scope>
    <source>
        <strain evidence="2 3">AR-3-6</strain>
    </source>
</reference>
<dbReference type="InterPro" id="IPR050700">
    <property type="entry name" value="YIM1/Zinc_Alcohol_DH_Fams"/>
</dbReference>
<dbReference type="RefSeq" id="WP_131959132.1">
    <property type="nucleotide sequence ID" value="NZ_SMFL01000005.1"/>
</dbReference>
<keyword evidence="3" id="KW-1185">Reference proteome</keyword>
<dbReference type="Gene3D" id="3.40.50.720">
    <property type="entry name" value="NAD(P)-binding Rossmann-like Domain"/>
    <property type="match status" value="1"/>
</dbReference>
<name>A0A4V2Z3Y9_9BACT</name>
<dbReference type="PANTHER" id="PTHR11695">
    <property type="entry name" value="ALCOHOL DEHYDROGENASE RELATED"/>
    <property type="match status" value="1"/>
</dbReference>